<dbReference type="Proteomes" id="UP000030653">
    <property type="component" value="Unassembled WGS sequence"/>
</dbReference>
<dbReference type="RefSeq" id="XP_040633295.1">
    <property type="nucleotide sequence ID" value="XM_040767741.1"/>
</dbReference>
<dbReference type="HOGENOM" id="CLU_252309_0_0_1"/>
<feature type="region of interest" description="Disordered" evidence="1">
    <location>
        <begin position="543"/>
        <end position="562"/>
    </location>
</feature>
<feature type="region of interest" description="Disordered" evidence="1">
    <location>
        <begin position="1203"/>
        <end position="1235"/>
    </location>
</feature>
<evidence type="ECO:0000256" key="1">
    <source>
        <dbReference type="SAM" id="MobiDB-lite"/>
    </source>
</evidence>
<feature type="compositionally biased region" description="Polar residues" evidence="1">
    <location>
        <begin position="418"/>
        <end position="443"/>
    </location>
</feature>
<dbReference type="GeneID" id="63682803"/>
<feature type="compositionally biased region" description="Basic residues" evidence="1">
    <location>
        <begin position="715"/>
        <end position="726"/>
    </location>
</feature>
<feature type="compositionally biased region" description="Polar residues" evidence="1">
    <location>
        <begin position="295"/>
        <end position="305"/>
    </location>
</feature>
<feature type="region of interest" description="Disordered" evidence="1">
    <location>
        <begin position="487"/>
        <end position="524"/>
    </location>
</feature>
<feature type="compositionally biased region" description="Basic and acidic residues" evidence="1">
    <location>
        <begin position="818"/>
        <end position="835"/>
    </location>
</feature>
<feature type="compositionally biased region" description="Polar residues" evidence="1">
    <location>
        <begin position="846"/>
        <end position="855"/>
    </location>
</feature>
<feature type="compositionally biased region" description="Low complexity" evidence="1">
    <location>
        <begin position="932"/>
        <end position="944"/>
    </location>
</feature>
<feature type="region of interest" description="Disordered" evidence="1">
    <location>
        <begin position="794"/>
        <end position="855"/>
    </location>
</feature>
<feature type="compositionally biased region" description="Basic and acidic residues" evidence="1">
    <location>
        <begin position="962"/>
        <end position="973"/>
    </location>
</feature>
<feature type="compositionally biased region" description="Low complexity" evidence="1">
    <location>
        <begin position="1220"/>
        <end position="1230"/>
    </location>
</feature>
<feature type="compositionally biased region" description="Low complexity" evidence="1">
    <location>
        <begin position="836"/>
        <end position="845"/>
    </location>
</feature>
<feature type="compositionally biased region" description="Polar residues" evidence="1">
    <location>
        <begin position="727"/>
        <end position="739"/>
    </location>
</feature>
<sequence length="1433" mass="153476">MARNKTRVIYRGPPKRPRGMWNDHPIPPYPDPFSNGTTDRRPSSPISQEPLRDRNSFSAGYSSTSNSRPGDNWETDKNWNAPLSGVEGQVREQEQGRGQGRYNSPPPSVWQTYKPIELPEEIRYVGPSSTYRPPSPVQRNEPQPRPPSNAPPGGPRNGYTAPAPFRHPPPTEPRALRIAREKERQKEAERQEDLWAREREKEKERDLYAPGERQEYERQRESPRDCPPLSAPSGPRKNPGSIFLISPATASALGNHERSRPACSPFPNSFSPSGASSAARGLPPRVGAFSIFSPVRSSTVPSNNSRELRTSFHAGPNPSNSHPGPNRTSPIPNTTTIITHPIPSVAAPASTVRASGDPPKAEGWTREFIPNQRARLQEYAAADAAKEREREMDRENSQARAQAQVRAEISQHVDSEGISANTSTGTTRDQVWVPTTSPRRNSANSVMLREPSVLSISQRAGSVASTASGCGKALGTPPVPPAAVAWGHGTAGGALKQDSRAGYQTPSGTSGRPQPEHGLEIKRGETPRTAVRDFVPRQVVKMRRSGQDASANSLQESSTVEDIPGFGTFRSVKGIPSTSPDKVVEEHIVKHETSFGSSGQSTVASLFHRLSEVPISESSPVGTAPTSTSLPPGLGALATVVSLAQNIGRSPSPLIQALMDEMLPKPRQKNDAAPATPSPLRSTDASSDPKCASSPDASAEDSASGEPSAAVVQRKSSKSGVNRRVKSATSSPRSKSTVPSVIPGCSSAAGSVSVSSSLEPIPGLGGISAFGELASMPDEAIPGLGINKSSITPPLSSTSISRHTSAIIPSRGSASTLDHPKIDRTINSRNFDSESSRNTPRSSSNQPEVYSPTLSDSLYPISPSLVQGTGTPNATVLVPTVTDAILPSTIRSPSTISEDLLSFFAPLPPGLGSLPPPLSAITSTNEGETLEPPTTSSMDTSPTSENNSTLSMLQDLVIPSKETEDHGQQEPEKALPQSHDPPPDKQESARVMSPVFPASHLSSIVATEPDSSSPLTLVQSTSPVESLVVLPGGQSLDEMDMQMTKDFLGGSHSVAEQHSPKDVSEMSPKVVVENAMEAAATDAAIDPISRILESHNYAAPSTASKASDPEISCVDYMEDVGDSMPSPPFLPRTYCPEPSSDDPWTVADGTLEFPTTLGPPNALFSPLETAGDFSDPRIGTPTPFETLSVISNAVILDDGEVQATPALDEEDRVISSRTEPPLSSPSSSPLLSPPPAQRLQDYANFVKSNKQRKQALLVELAVTTDPIERYPIKMKLNELQMVDDMIPDLGTTLAWRPEAWHDPIVGVTVAQAPTSEGSSTPVAVVKWVPPPEPTELAFDQPFSNLMTRNEMMMPNRKQMGTSRRFVLHGVPVKSLNAVREYAETYGYVKIFYPLAHEDVLLVFRKTPPAFEKLGNLHIPSLGTIRFTEGCSVA</sequence>
<feature type="compositionally biased region" description="Low complexity" evidence="1">
    <location>
        <begin position="315"/>
        <end position="333"/>
    </location>
</feature>
<feature type="compositionally biased region" description="Low complexity" evidence="1">
    <location>
        <begin position="692"/>
        <end position="710"/>
    </location>
</feature>
<organism evidence="2 3">
    <name type="scientific">Dacryopinax primogenitus (strain DJM 731)</name>
    <name type="common">Brown rot fungus</name>
    <dbReference type="NCBI Taxonomy" id="1858805"/>
    <lineage>
        <taxon>Eukaryota</taxon>
        <taxon>Fungi</taxon>
        <taxon>Dikarya</taxon>
        <taxon>Basidiomycota</taxon>
        <taxon>Agaricomycotina</taxon>
        <taxon>Dacrymycetes</taxon>
        <taxon>Dacrymycetales</taxon>
        <taxon>Dacrymycetaceae</taxon>
        <taxon>Dacryopinax</taxon>
    </lineage>
</organism>
<feature type="compositionally biased region" description="Pro residues" evidence="1">
    <location>
        <begin position="143"/>
        <end position="154"/>
    </location>
</feature>
<proteinExistence type="predicted"/>
<gene>
    <name evidence="2" type="ORF">DACRYDRAFT_103346</name>
</gene>
<dbReference type="STRING" id="1858805.M5G860"/>
<feature type="region of interest" description="Disordered" evidence="1">
    <location>
        <begin position="914"/>
        <end position="947"/>
    </location>
</feature>
<feature type="compositionally biased region" description="Polar residues" evidence="1">
    <location>
        <begin position="56"/>
        <end position="69"/>
    </location>
</feature>
<feature type="compositionally biased region" description="Basic residues" evidence="1">
    <location>
        <begin position="1"/>
        <end position="18"/>
    </location>
</feature>
<keyword evidence="3" id="KW-1185">Reference proteome</keyword>
<feature type="region of interest" description="Disordered" evidence="1">
    <location>
        <begin position="1"/>
        <end position="333"/>
    </location>
</feature>
<accession>M5G860</accession>
<protein>
    <submittedName>
        <fullName evidence="2">Uncharacterized protein</fullName>
    </submittedName>
</protein>
<dbReference type="OrthoDB" id="10612672at2759"/>
<name>M5G860_DACPD</name>
<feature type="region of interest" description="Disordered" evidence="1">
    <location>
        <begin position="408"/>
        <end position="443"/>
    </location>
</feature>
<evidence type="ECO:0000313" key="3">
    <source>
        <dbReference type="Proteomes" id="UP000030653"/>
    </source>
</evidence>
<feature type="compositionally biased region" description="Polar residues" evidence="1">
    <location>
        <begin position="547"/>
        <end position="560"/>
    </location>
</feature>
<feature type="compositionally biased region" description="Low complexity" evidence="1">
    <location>
        <begin position="746"/>
        <end position="756"/>
    </location>
</feature>
<feature type="compositionally biased region" description="Basic and acidic residues" evidence="1">
    <location>
        <begin position="174"/>
        <end position="224"/>
    </location>
</feature>
<feature type="compositionally biased region" description="Basic and acidic residues" evidence="1">
    <location>
        <begin position="514"/>
        <end position="524"/>
    </location>
</feature>
<evidence type="ECO:0000313" key="2">
    <source>
        <dbReference type="EMBL" id="EJU06401.1"/>
    </source>
</evidence>
<reference evidence="2 3" key="1">
    <citation type="journal article" date="2012" name="Science">
        <title>The Paleozoic origin of enzymatic lignin decomposition reconstructed from 31 fungal genomes.</title>
        <authorList>
            <person name="Floudas D."/>
            <person name="Binder M."/>
            <person name="Riley R."/>
            <person name="Barry K."/>
            <person name="Blanchette R.A."/>
            <person name="Henrissat B."/>
            <person name="Martinez A.T."/>
            <person name="Otillar R."/>
            <person name="Spatafora J.W."/>
            <person name="Yadav J.S."/>
            <person name="Aerts A."/>
            <person name="Benoit I."/>
            <person name="Boyd A."/>
            <person name="Carlson A."/>
            <person name="Copeland A."/>
            <person name="Coutinho P.M."/>
            <person name="de Vries R.P."/>
            <person name="Ferreira P."/>
            <person name="Findley K."/>
            <person name="Foster B."/>
            <person name="Gaskell J."/>
            <person name="Glotzer D."/>
            <person name="Gorecki P."/>
            <person name="Heitman J."/>
            <person name="Hesse C."/>
            <person name="Hori C."/>
            <person name="Igarashi K."/>
            <person name="Jurgens J.A."/>
            <person name="Kallen N."/>
            <person name="Kersten P."/>
            <person name="Kohler A."/>
            <person name="Kuees U."/>
            <person name="Kumar T.K.A."/>
            <person name="Kuo A."/>
            <person name="LaButti K."/>
            <person name="Larrondo L.F."/>
            <person name="Lindquist E."/>
            <person name="Ling A."/>
            <person name="Lombard V."/>
            <person name="Lucas S."/>
            <person name="Lundell T."/>
            <person name="Martin R."/>
            <person name="McLaughlin D.J."/>
            <person name="Morgenstern I."/>
            <person name="Morin E."/>
            <person name="Murat C."/>
            <person name="Nagy L.G."/>
            <person name="Nolan M."/>
            <person name="Ohm R.A."/>
            <person name="Patyshakuliyeva A."/>
            <person name="Rokas A."/>
            <person name="Ruiz-Duenas F.J."/>
            <person name="Sabat G."/>
            <person name="Salamov A."/>
            <person name="Samejima M."/>
            <person name="Schmutz J."/>
            <person name="Slot J.C."/>
            <person name="St John F."/>
            <person name="Stenlid J."/>
            <person name="Sun H."/>
            <person name="Sun S."/>
            <person name="Syed K."/>
            <person name="Tsang A."/>
            <person name="Wiebenga A."/>
            <person name="Young D."/>
            <person name="Pisabarro A."/>
            <person name="Eastwood D.C."/>
            <person name="Martin F."/>
            <person name="Cullen D."/>
            <person name="Grigoriev I.V."/>
            <person name="Hibbett D.S."/>
        </authorList>
    </citation>
    <scope>NUCLEOTIDE SEQUENCE [LARGE SCALE GENOMIC DNA]</scope>
    <source>
        <strain evidence="2 3">DJM-731 SS1</strain>
    </source>
</reference>
<feature type="region of interest" description="Disordered" evidence="1">
    <location>
        <begin position="962"/>
        <end position="989"/>
    </location>
</feature>
<dbReference type="EMBL" id="JH795855">
    <property type="protein sequence ID" value="EJU06401.1"/>
    <property type="molecule type" value="Genomic_DNA"/>
</dbReference>
<feature type="region of interest" description="Disordered" evidence="1">
    <location>
        <begin position="667"/>
        <end position="756"/>
    </location>
</feature>
<feature type="compositionally biased region" description="Polar residues" evidence="1">
    <location>
        <begin position="266"/>
        <end position="276"/>
    </location>
</feature>
<feature type="compositionally biased region" description="Polar residues" evidence="1">
    <location>
        <begin position="502"/>
        <end position="512"/>
    </location>
</feature>